<name>A0A4R2LCY8_9FIRM</name>
<dbReference type="PANTHER" id="PTHR23026">
    <property type="entry name" value="NADPH NITROREDUCTASE"/>
    <property type="match status" value="1"/>
</dbReference>
<dbReference type="CDD" id="cd02150">
    <property type="entry name" value="nitroreductase"/>
    <property type="match status" value="1"/>
</dbReference>
<organism evidence="2 3">
    <name type="scientific">Frisingicoccus caecimuris</name>
    <dbReference type="NCBI Taxonomy" id="1796636"/>
    <lineage>
        <taxon>Bacteria</taxon>
        <taxon>Bacillati</taxon>
        <taxon>Bacillota</taxon>
        <taxon>Clostridia</taxon>
        <taxon>Lachnospirales</taxon>
        <taxon>Lachnospiraceae</taxon>
        <taxon>Frisingicoccus</taxon>
    </lineage>
</organism>
<feature type="domain" description="Nitroreductase" evidence="1">
    <location>
        <begin position="61"/>
        <end position="146"/>
    </location>
</feature>
<dbReference type="PANTHER" id="PTHR23026:SF123">
    <property type="entry name" value="NAD(P)H NITROREDUCTASE RV3131-RELATED"/>
    <property type="match status" value="1"/>
</dbReference>
<evidence type="ECO:0000313" key="2">
    <source>
        <dbReference type="EMBL" id="TCO84471.1"/>
    </source>
</evidence>
<dbReference type="GO" id="GO:0016491">
    <property type="term" value="F:oxidoreductase activity"/>
    <property type="evidence" value="ECO:0007669"/>
    <property type="project" value="InterPro"/>
</dbReference>
<dbReference type="InterPro" id="IPR029479">
    <property type="entry name" value="Nitroreductase"/>
</dbReference>
<reference evidence="2 3" key="1">
    <citation type="submission" date="2019-03" db="EMBL/GenBank/DDBJ databases">
        <title>Genomic Encyclopedia of Type Strains, Phase IV (KMG-IV): sequencing the most valuable type-strain genomes for metagenomic binning, comparative biology and taxonomic classification.</title>
        <authorList>
            <person name="Goeker M."/>
        </authorList>
    </citation>
    <scope>NUCLEOTIDE SEQUENCE [LARGE SCALE GENOMIC DNA]</scope>
    <source>
        <strain evidence="2 3">DSM 28559</strain>
    </source>
</reference>
<proteinExistence type="predicted"/>
<accession>A0A4R2LCY8</accession>
<dbReference type="InterPro" id="IPR050627">
    <property type="entry name" value="Nitroreductase/BluB"/>
</dbReference>
<dbReference type="OrthoDB" id="9812105at2"/>
<dbReference type="SUPFAM" id="SSF55469">
    <property type="entry name" value="FMN-dependent nitroreductase-like"/>
    <property type="match status" value="1"/>
</dbReference>
<dbReference type="Pfam" id="PF00881">
    <property type="entry name" value="Nitroreductase"/>
    <property type="match status" value="2"/>
</dbReference>
<keyword evidence="3" id="KW-1185">Reference proteome</keyword>
<dbReference type="RefSeq" id="WP_132091674.1">
    <property type="nucleotide sequence ID" value="NZ_JANKAQ010000006.1"/>
</dbReference>
<protein>
    <submittedName>
        <fullName evidence="2">Nitroreductase</fullName>
    </submittedName>
</protein>
<evidence type="ECO:0000313" key="3">
    <source>
        <dbReference type="Proteomes" id="UP000295711"/>
    </source>
</evidence>
<evidence type="ECO:0000259" key="1">
    <source>
        <dbReference type="Pfam" id="PF00881"/>
    </source>
</evidence>
<feature type="domain" description="Nitroreductase" evidence="1">
    <location>
        <begin position="4"/>
        <end position="53"/>
    </location>
</feature>
<gene>
    <name evidence="2" type="ORF">EV212_10773</name>
</gene>
<dbReference type="Proteomes" id="UP000295711">
    <property type="component" value="Unassembled WGS sequence"/>
</dbReference>
<sequence>METIFKRRSVRKYTETPVTDVQVKQIIRAGMAAPSAKNSQEWVFIVLRDPEIYKTFFEVHVNAFAMKTAQAAVLVCADLSKEQDPGQGWWIQDCSAAMENMLLEATDLGLGSLWLGVHPKSDRIACLKEVCKLPEGIEPLGIVALGEPTKDRPAIDRYLEDQVFLDTYGNPWEK</sequence>
<dbReference type="InterPro" id="IPR000415">
    <property type="entry name" value="Nitroreductase-like"/>
</dbReference>
<dbReference type="AlphaFoldDB" id="A0A4R2LCY8"/>
<dbReference type="Gene3D" id="3.40.109.10">
    <property type="entry name" value="NADH Oxidase"/>
    <property type="match status" value="1"/>
</dbReference>
<dbReference type="EMBL" id="SLXA01000007">
    <property type="protein sequence ID" value="TCO84471.1"/>
    <property type="molecule type" value="Genomic_DNA"/>
</dbReference>
<comment type="caution">
    <text evidence="2">The sequence shown here is derived from an EMBL/GenBank/DDBJ whole genome shotgun (WGS) entry which is preliminary data.</text>
</comment>